<comment type="cofactor">
    <cofactor evidence="7">
        <name>Zn(2+)</name>
        <dbReference type="ChEBI" id="CHEBI:29105"/>
    </cofactor>
    <text evidence="7">Binds 2 Zn(2+) ions per subunit.</text>
</comment>
<dbReference type="NCBIfam" id="TIGR00857">
    <property type="entry name" value="pyrC_multi"/>
    <property type="match status" value="1"/>
</dbReference>
<comment type="catalytic activity">
    <reaction evidence="7">
        <text>(S)-dihydroorotate + H2O = N-carbamoyl-L-aspartate + H(+)</text>
        <dbReference type="Rhea" id="RHEA:24296"/>
        <dbReference type="ChEBI" id="CHEBI:15377"/>
        <dbReference type="ChEBI" id="CHEBI:15378"/>
        <dbReference type="ChEBI" id="CHEBI:30864"/>
        <dbReference type="ChEBI" id="CHEBI:32814"/>
        <dbReference type="EC" id="3.5.2.3"/>
    </reaction>
</comment>
<dbReference type="InterPro" id="IPR032466">
    <property type="entry name" value="Metal_Hydrolase"/>
</dbReference>
<comment type="pathway">
    <text evidence="7">Pyrimidine metabolism; UMP biosynthesis via de novo pathway; (S)-dihydroorotate from bicarbonate: step 3/3.</text>
</comment>
<evidence type="ECO:0000313" key="11">
    <source>
        <dbReference type="Proteomes" id="UP000319130"/>
    </source>
</evidence>
<dbReference type="InterPro" id="IPR011059">
    <property type="entry name" value="Metal-dep_hydrolase_composite"/>
</dbReference>
<feature type="active site" evidence="7">
    <location>
        <position position="305"/>
    </location>
</feature>
<reference evidence="10 11" key="1">
    <citation type="submission" date="2019-03" db="EMBL/GenBank/DDBJ databases">
        <title>Metabolic potential of uncultured bacteria and archaea associated with petroleum seepage in deep-sea sediments.</title>
        <authorList>
            <person name="Dong X."/>
            <person name="Hubert C."/>
        </authorList>
    </citation>
    <scope>NUCLEOTIDE SEQUENCE [LARGE SCALE GENOMIC DNA]</scope>
    <source>
        <strain evidence="10">E29_bin52</strain>
    </source>
</reference>
<feature type="binding site" evidence="7">
    <location>
        <position position="60"/>
    </location>
    <ligand>
        <name>Zn(2+)</name>
        <dbReference type="ChEBI" id="CHEBI:29105"/>
        <label>1</label>
    </ligand>
</feature>
<protein>
    <recommendedName>
        <fullName evidence="7">Dihydroorotase</fullName>
        <shortName evidence="7">DHOase</shortName>
        <ecNumber evidence="7">3.5.2.3</ecNumber>
    </recommendedName>
</protein>
<dbReference type="GO" id="GO:0006145">
    <property type="term" value="P:purine nucleobase catabolic process"/>
    <property type="evidence" value="ECO:0007669"/>
    <property type="project" value="TreeGrafter"/>
</dbReference>
<feature type="binding site" evidence="7">
    <location>
        <position position="62"/>
    </location>
    <ligand>
        <name>Zn(2+)</name>
        <dbReference type="ChEBI" id="CHEBI:29105"/>
        <label>1</label>
    </ligand>
</feature>
<dbReference type="AlphaFoldDB" id="A0A523WCK5"/>
<comment type="caution">
    <text evidence="10">The sequence shown here is derived from an EMBL/GenBank/DDBJ whole genome shotgun (WGS) entry which is preliminary data.</text>
</comment>
<dbReference type="Gene3D" id="2.30.40.10">
    <property type="entry name" value="Urease, subunit C, domain 1"/>
    <property type="match status" value="1"/>
</dbReference>
<feature type="binding site" evidence="7">
    <location>
        <position position="278"/>
    </location>
    <ligand>
        <name>substrate</name>
    </ligand>
</feature>
<dbReference type="GO" id="GO:0004038">
    <property type="term" value="F:allantoinase activity"/>
    <property type="evidence" value="ECO:0007669"/>
    <property type="project" value="TreeGrafter"/>
</dbReference>
<dbReference type="PROSITE" id="PS00483">
    <property type="entry name" value="DIHYDROOROTASE_2"/>
    <property type="match status" value="1"/>
</dbReference>
<organism evidence="10 11">
    <name type="scientific">Aerophobetes bacterium</name>
    <dbReference type="NCBI Taxonomy" id="2030807"/>
    <lineage>
        <taxon>Bacteria</taxon>
        <taxon>Candidatus Aerophobota</taxon>
    </lineage>
</organism>
<feature type="binding site" evidence="7">
    <location>
        <position position="152"/>
    </location>
    <ligand>
        <name>Zn(2+)</name>
        <dbReference type="ChEBI" id="CHEBI:29105"/>
        <label>1</label>
    </ligand>
</feature>
<dbReference type="SUPFAM" id="SSF51556">
    <property type="entry name" value="Metallo-dependent hydrolases"/>
    <property type="match status" value="1"/>
</dbReference>
<evidence type="ECO:0000256" key="4">
    <source>
        <dbReference type="ARBA" id="ARBA00022801"/>
    </source>
</evidence>
<keyword evidence="4 7" id="KW-0378">Hydrolase</keyword>
<dbReference type="GO" id="GO:0008270">
    <property type="term" value="F:zinc ion binding"/>
    <property type="evidence" value="ECO:0007669"/>
    <property type="project" value="UniProtKB-UniRule"/>
</dbReference>
<dbReference type="UniPathway" id="UPA00070">
    <property type="reaction ID" value="UER00117"/>
</dbReference>
<evidence type="ECO:0000313" key="10">
    <source>
        <dbReference type="EMBL" id="TET64755.1"/>
    </source>
</evidence>
<feature type="binding site" evidence="7">
    <location>
        <position position="94"/>
    </location>
    <ligand>
        <name>substrate</name>
    </ligand>
</feature>
<comment type="function">
    <text evidence="1 7">Catalyzes the reversible cyclization of carbamoyl aspartate to dihydroorotate.</text>
</comment>
<evidence type="ECO:0000259" key="8">
    <source>
        <dbReference type="Pfam" id="PF07969"/>
    </source>
</evidence>
<dbReference type="GO" id="GO:0004151">
    <property type="term" value="F:dihydroorotase activity"/>
    <property type="evidence" value="ECO:0007669"/>
    <property type="project" value="UniProtKB-UniRule"/>
</dbReference>
<dbReference type="PANTHER" id="PTHR43668:SF2">
    <property type="entry name" value="ALLANTOINASE"/>
    <property type="match status" value="1"/>
</dbReference>
<dbReference type="SUPFAM" id="SSF51338">
    <property type="entry name" value="Composite domain of metallo-dependent hydrolases"/>
    <property type="match status" value="1"/>
</dbReference>
<proteinExistence type="inferred from homology"/>
<evidence type="ECO:0000256" key="3">
    <source>
        <dbReference type="ARBA" id="ARBA00022723"/>
    </source>
</evidence>
<dbReference type="EC" id="3.5.2.3" evidence="7"/>
<keyword evidence="6 7" id="KW-0665">Pyrimidine biosynthesis</keyword>
<dbReference type="InterPro" id="IPR004722">
    <property type="entry name" value="DHOase"/>
</dbReference>
<dbReference type="Pfam" id="PF12890">
    <property type="entry name" value="DHOase"/>
    <property type="match status" value="1"/>
</dbReference>
<evidence type="ECO:0000259" key="9">
    <source>
        <dbReference type="Pfam" id="PF12890"/>
    </source>
</evidence>
<feature type="binding site" evidence="7">
    <location>
        <begin position="323"/>
        <end position="324"/>
    </location>
    <ligand>
        <name>substrate</name>
    </ligand>
</feature>
<name>A0A523WCK5_UNCAE</name>
<dbReference type="Proteomes" id="UP000319130">
    <property type="component" value="Unassembled WGS sequence"/>
</dbReference>
<dbReference type="InterPro" id="IPR002195">
    <property type="entry name" value="Dihydroorotase_CS"/>
</dbReference>
<evidence type="ECO:0000256" key="2">
    <source>
        <dbReference type="ARBA" id="ARBA00010286"/>
    </source>
</evidence>
<feature type="binding site" evidence="7">
    <location>
        <position position="179"/>
    </location>
    <ligand>
        <name>Zn(2+)</name>
        <dbReference type="ChEBI" id="CHEBI:29105"/>
        <label>2</label>
    </ligand>
</feature>
<dbReference type="InterPro" id="IPR013108">
    <property type="entry name" value="Amidohydro_3"/>
</dbReference>
<evidence type="ECO:0000256" key="1">
    <source>
        <dbReference type="ARBA" id="ARBA00002368"/>
    </source>
</evidence>
<accession>A0A523WCK5</accession>
<feature type="binding site" evidence="7">
    <location>
        <begin position="62"/>
        <end position="64"/>
    </location>
    <ligand>
        <name>substrate</name>
    </ligand>
</feature>
<feature type="binding site" evidence="7">
    <location>
        <position position="305"/>
    </location>
    <ligand>
        <name>Zn(2+)</name>
        <dbReference type="ChEBI" id="CHEBI:29105"/>
        <label>1</label>
    </ligand>
</feature>
<feature type="domain" description="Dihydroorotase catalytic" evidence="9">
    <location>
        <begin position="49"/>
        <end position="235"/>
    </location>
</feature>
<keyword evidence="3 7" id="KW-0479">Metal-binding</keyword>
<dbReference type="HAMAP" id="MF_00220_B">
    <property type="entry name" value="PyrC_classI_B"/>
    <property type="match status" value="1"/>
</dbReference>
<comment type="similarity">
    <text evidence="2 7">Belongs to the metallo-dependent hydrolases superfamily. DHOase family. Class I DHOase subfamily.</text>
</comment>
<dbReference type="Gene3D" id="3.20.20.140">
    <property type="entry name" value="Metal-dependent hydrolases"/>
    <property type="match status" value="1"/>
</dbReference>
<dbReference type="Pfam" id="PF07969">
    <property type="entry name" value="Amidohydro_3"/>
    <property type="match status" value="1"/>
</dbReference>
<dbReference type="CDD" id="cd01317">
    <property type="entry name" value="DHOase_IIa"/>
    <property type="match status" value="1"/>
</dbReference>
<dbReference type="GO" id="GO:0044205">
    <property type="term" value="P:'de novo' UMP biosynthetic process"/>
    <property type="evidence" value="ECO:0007669"/>
    <property type="project" value="UniProtKB-UniRule"/>
</dbReference>
<evidence type="ECO:0000256" key="6">
    <source>
        <dbReference type="ARBA" id="ARBA00022975"/>
    </source>
</evidence>
<gene>
    <name evidence="7" type="primary">pyrC</name>
    <name evidence="10" type="ORF">E3J48_00630</name>
</gene>
<dbReference type="InterPro" id="IPR050138">
    <property type="entry name" value="DHOase/Allantoinase_Hydrolase"/>
</dbReference>
<feature type="binding site" evidence="7">
    <location>
        <position position="152"/>
    </location>
    <ligand>
        <name>Zn(2+)</name>
        <dbReference type="ChEBI" id="CHEBI:29105"/>
        <label>2</label>
    </ligand>
</feature>
<keyword evidence="5 7" id="KW-0862">Zinc</keyword>
<dbReference type="EMBL" id="SOIZ01000031">
    <property type="protein sequence ID" value="TET64755.1"/>
    <property type="molecule type" value="Genomic_DNA"/>
</dbReference>
<dbReference type="PANTHER" id="PTHR43668">
    <property type="entry name" value="ALLANTOINASE"/>
    <property type="match status" value="1"/>
</dbReference>
<feature type="domain" description="Amidohydrolase 3" evidence="8">
    <location>
        <begin position="331"/>
        <end position="422"/>
    </location>
</feature>
<feature type="binding site" evidence="7">
    <location>
        <position position="309"/>
    </location>
    <ligand>
        <name>substrate</name>
    </ligand>
</feature>
<evidence type="ECO:0000256" key="5">
    <source>
        <dbReference type="ARBA" id="ARBA00022833"/>
    </source>
</evidence>
<dbReference type="InterPro" id="IPR024403">
    <property type="entry name" value="DHOase_cat"/>
</dbReference>
<sequence>MALLIKGGRLIDPASERDEELDILIEEGKIGKIARDIRALGRRIIDASGKVVSPGFIDLHTHLRQPGREDEETIETGSRAAAKGGFTTVCAMPNTEPPVDDPSLVEFVYGEARRCALVEVLPIATITVGRKGKDLSSMGRLSKAGAVAFSDDGEWVSDSNLMRRALEYVKMLNLPLISHCEDKALSQEGVMNEGYCSTTLGLSGMPKQAEEVAVFRDLVLLGMTGSRLHVAHLSTSRGVELVREAKREGLRVTSEVTPHHLALTDREVRSFNTNTKMNPPLREEEDVAALKQGLKDGTIDIIATDHAPHAFEEKEVDYVMAPFGITSLETALGLVIRELLEKGTLTLMEILAKMTVNPARILGMAIGRIEEGARADLAIFDPKKTWKVREEEFLSRSTNSPFIGWELPGKVEWTIAGGRVVYQDPDYYS</sequence>
<feature type="binding site" evidence="7">
    <location>
        <position position="232"/>
    </location>
    <ligand>
        <name>Zn(2+)</name>
        <dbReference type="ChEBI" id="CHEBI:29105"/>
        <label>2</label>
    </ligand>
</feature>
<dbReference type="GO" id="GO:0005737">
    <property type="term" value="C:cytoplasm"/>
    <property type="evidence" value="ECO:0007669"/>
    <property type="project" value="TreeGrafter"/>
</dbReference>
<evidence type="ECO:0000256" key="7">
    <source>
        <dbReference type="HAMAP-Rule" id="MF_00220"/>
    </source>
</evidence>